<dbReference type="Proteomes" id="UP000198642">
    <property type="component" value="Unassembled WGS sequence"/>
</dbReference>
<evidence type="ECO:0000313" key="2">
    <source>
        <dbReference type="Proteomes" id="UP000198642"/>
    </source>
</evidence>
<name>A0A1I0X837_9BACI</name>
<evidence type="ECO:0000313" key="1">
    <source>
        <dbReference type="EMBL" id="SFA96586.1"/>
    </source>
</evidence>
<organism evidence="1 2">
    <name type="scientific">Lentibacillus halodurans</name>
    <dbReference type="NCBI Taxonomy" id="237679"/>
    <lineage>
        <taxon>Bacteria</taxon>
        <taxon>Bacillati</taxon>
        <taxon>Bacillota</taxon>
        <taxon>Bacilli</taxon>
        <taxon>Bacillales</taxon>
        <taxon>Bacillaceae</taxon>
        <taxon>Lentibacillus</taxon>
    </lineage>
</organism>
<dbReference type="EMBL" id="FOJW01000004">
    <property type="protein sequence ID" value="SFA96586.1"/>
    <property type="molecule type" value="Genomic_DNA"/>
</dbReference>
<gene>
    <name evidence="1" type="ORF">SAMN04488072_104200</name>
</gene>
<protein>
    <submittedName>
        <fullName evidence="1">Uncharacterized protein</fullName>
    </submittedName>
</protein>
<accession>A0A1I0X837</accession>
<dbReference type="AlphaFoldDB" id="A0A1I0X837"/>
<sequence length="46" mass="5220">MDCKHGFGNYLAVYPANKCLMILLPLSYVDHNALKRKTPVTAEVFH</sequence>
<proteinExistence type="predicted"/>
<keyword evidence="2" id="KW-1185">Reference proteome</keyword>
<reference evidence="1 2" key="1">
    <citation type="submission" date="2016-10" db="EMBL/GenBank/DDBJ databases">
        <authorList>
            <person name="de Groot N.N."/>
        </authorList>
    </citation>
    <scope>NUCLEOTIDE SEQUENCE [LARGE SCALE GENOMIC DNA]</scope>
    <source>
        <strain evidence="1 2">CGMCC 1.3702</strain>
    </source>
</reference>